<feature type="signal peptide" evidence="1">
    <location>
        <begin position="1"/>
        <end position="20"/>
    </location>
</feature>
<evidence type="ECO:0000313" key="3">
    <source>
        <dbReference type="EMBL" id="TVT36893.1"/>
    </source>
</evidence>
<keyword evidence="4" id="KW-1185">Reference proteome</keyword>
<dbReference type="Gene3D" id="3.10.450.360">
    <property type="match status" value="1"/>
</dbReference>
<dbReference type="EMBL" id="VMRJ01000008">
    <property type="protein sequence ID" value="TVT36893.1"/>
    <property type="molecule type" value="Genomic_DNA"/>
</dbReference>
<feature type="chain" id="PRO_5022071478" description="Putative beta-lactamase-inhibitor-like PepSY-like domain-containing protein" evidence="1">
    <location>
        <begin position="21"/>
        <end position="168"/>
    </location>
</feature>
<dbReference type="InterPro" id="IPR021533">
    <property type="entry name" value="PepSY-like"/>
</dbReference>
<dbReference type="Pfam" id="PF11396">
    <property type="entry name" value="PepSY_like"/>
    <property type="match status" value="2"/>
</dbReference>
<dbReference type="OrthoDB" id="1121502at2"/>
<name>A0A558BK76_9BACT</name>
<feature type="domain" description="Putative beta-lactamase-inhibitor-like PepSY-like" evidence="2">
    <location>
        <begin position="79"/>
        <end position="164"/>
    </location>
</feature>
<dbReference type="SUPFAM" id="SSF160574">
    <property type="entry name" value="BT0923-like"/>
    <property type="match status" value="1"/>
</dbReference>
<accession>A0A558BK76</accession>
<organism evidence="3 4">
    <name type="scientific">Hymenobacter setariae</name>
    <dbReference type="NCBI Taxonomy" id="2594794"/>
    <lineage>
        <taxon>Bacteria</taxon>
        <taxon>Pseudomonadati</taxon>
        <taxon>Bacteroidota</taxon>
        <taxon>Cytophagia</taxon>
        <taxon>Cytophagales</taxon>
        <taxon>Hymenobacteraceae</taxon>
        <taxon>Hymenobacter</taxon>
    </lineage>
</organism>
<comment type="caution">
    <text evidence="3">The sequence shown here is derived from an EMBL/GenBank/DDBJ whole genome shotgun (WGS) entry which is preliminary data.</text>
</comment>
<dbReference type="Proteomes" id="UP000317624">
    <property type="component" value="Unassembled WGS sequence"/>
</dbReference>
<evidence type="ECO:0000259" key="2">
    <source>
        <dbReference type="Pfam" id="PF11396"/>
    </source>
</evidence>
<protein>
    <recommendedName>
        <fullName evidence="2">Putative beta-lactamase-inhibitor-like PepSY-like domain-containing protein</fullName>
    </recommendedName>
</protein>
<reference evidence="3 4" key="1">
    <citation type="submission" date="2019-07" db="EMBL/GenBank/DDBJ databases">
        <title>Hymenobacter sp. straun FUR1 Genome sequencing and assembly.</title>
        <authorList>
            <person name="Chhetri G."/>
        </authorList>
    </citation>
    <scope>NUCLEOTIDE SEQUENCE [LARGE SCALE GENOMIC DNA]</scope>
    <source>
        <strain evidence="3 4">Fur1</strain>
    </source>
</reference>
<keyword evidence="1" id="KW-0732">Signal</keyword>
<dbReference type="RefSeq" id="WP_144852974.1">
    <property type="nucleotide sequence ID" value="NZ_VMRJ01000008.1"/>
</dbReference>
<proteinExistence type="predicted"/>
<evidence type="ECO:0000313" key="4">
    <source>
        <dbReference type="Proteomes" id="UP000317624"/>
    </source>
</evidence>
<evidence type="ECO:0000256" key="1">
    <source>
        <dbReference type="SAM" id="SignalP"/>
    </source>
</evidence>
<dbReference type="AlphaFoldDB" id="A0A558BK76"/>
<sequence length="168" mass="18799">MQYPLFFLAALFVGSTAAHAQKISLTQVPAPVKAAFEARFPTVKTATWEKDTQQIKQAYDYETHNDFWARDAFLTQDVYEADFQLNGQQMSVVITPSGPVQETEIVLNDKQLPPAVRATLTRDFKAYQVQEIATVTNADGRILYEAELAQAGKKQEILFTADGQQILP</sequence>
<gene>
    <name evidence="3" type="ORF">FNT36_23780</name>
</gene>
<feature type="domain" description="Putative beta-lactamase-inhibitor-like PepSY-like" evidence="2">
    <location>
        <begin position="17"/>
        <end position="63"/>
    </location>
</feature>